<dbReference type="AlphaFoldDB" id="A0A8S3DYK8"/>
<feature type="region of interest" description="Disordered" evidence="3">
    <location>
        <begin position="109"/>
        <end position="270"/>
    </location>
</feature>
<gene>
    <name evidence="5" type="ORF">SMN809_LOCUS59028</name>
</gene>
<organism evidence="5 6">
    <name type="scientific">Rotaria magnacalcarata</name>
    <dbReference type="NCBI Taxonomy" id="392030"/>
    <lineage>
        <taxon>Eukaryota</taxon>
        <taxon>Metazoa</taxon>
        <taxon>Spiralia</taxon>
        <taxon>Gnathifera</taxon>
        <taxon>Rotifera</taxon>
        <taxon>Eurotatoria</taxon>
        <taxon>Bdelloidea</taxon>
        <taxon>Philodinida</taxon>
        <taxon>Philodinidae</taxon>
        <taxon>Rotaria</taxon>
    </lineage>
</organism>
<dbReference type="InterPro" id="IPR000504">
    <property type="entry name" value="RRM_dom"/>
</dbReference>
<feature type="compositionally biased region" description="Low complexity" evidence="3">
    <location>
        <begin position="254"/>
        <end position="270"/>
    </location>
</feature>
<dbReference type="InterPro" id="IPR012677">
    <property type="entry name" value="Nucleotide-bd_a/b_plait_sf"/>
</dbReference>
<proteinExistence type="predicted"/>
<evidence type="ECO:0000313" key="5">
    <source>
        <dbReference type="EMBL" id="CAF5048000.1"/>
    </source>
</evidence>
<feature type="compositionally biased region" description="Basic residues" evidence="3">
    <location>
        <begin position="242"/>
        <end position="253"/>
    </location>
</feature>
<accession>A0A8S3DYK8</accession>
<evidence type="ECO:0000313" key="6">
    <source>
        <dbReference type="Proteomes" id="UP000676336"/>
    </source>
</evidence>
<evidence type="ECO:0000256" key="1">
    <source>
        <dbReference type="ARBA" id="ARBA00022884"/>
    </source>
</evidence>
<protein>
    <recommendedName>
        <fullName evidence="4">RRM domain-containing protein</fullName>
    </recommendedName>
</protein>
<dbReference type="Gene3D" id="3.30.70.330">
    <property type="match status" value="1"/>
</dbReference>
<dbReference type="EMBL" id="CAJOBI010223818">
    <property type="protein sequence ID" value="CAF5048000.1"/>
    <property type="molecule type" value="Genomic_DNA"/>
</dbReference>
<feature type="compositionally biased region" description="Low complexity" evidence="3">
    <location>
        <begin position="226"/>
        <end position="239"/>
    </location>
</feature>
<dbReference type="SUPFAM" id="SSF54928">
    <property type="entry name" value="RNA-binding domain, RBD"/>
    <property type="match status" value="1"/>
</dbReference>
<dbReference type="GO" id="GO:0003723">
    <property type="term" value="F:RNA binding"/>
    <property type="evidence" value="ECO:0007669"/>
    <property type="project" value="UniProtKB-UniRule"/>
</dbReference>
<feature type="compositionally biased region" description="Polar residues" evidence="3">
    <location>
        <begin position="142"/>
        <end position="158"/>
    </location>
</feature>
<feature type="non-terminal residue" evidence="5">
    <location>
        <position position="270"/>
    </location>
</feature>
<keyword evidence="1 2" id="KW-0694">RNA-binding</keyword>
<feature type="compositionally biased region" description="Basic and acidic residues" evidence="3">
    <location>
        <begin position="178"/>
        <end position="195"/>
    </location>
</feature>
<reference evidence="5" key="1">
    <citation type="submission" date="2021-02" db="EMBL/GenBank/DDBJ databases">
        <authorList>
            <person name="Nowell W R."/>
        </authorList>
    </citation>
    <scope>NUCLEOTIDE SEQUENCE</scope>
</reference>
<feature type="compositionally biased region" description="Low complexity" evidence="3">
    <location>
        <begin position="164"/>
        <end position="174"/>
    </location>
</feature>
<dbReference type="SMART" id="SM00360">
    <property type="entry name" value="RRM"/>
    <property type="match status" value="1"/>
</dbReference>
<dbReference type="Proteomes" id="UP000676336">
    <property type="component" value="Unassembled WGS sequence"/>
</dbReference>
<evidence type="ECO:0000256" key="3">
    <source>
        <dbReference type="SAM" id="MobiDB-lite"/>
    </source>
</evidence>
<feature type="domain" description="RRM" evidence="4">
    <location>
        <begin position="10"/>
        <end position="93"/>
    </location>
</feature>
<dbReference type="PANTHER" id="PTHR23189">
    <property type="entry name" value="RNA RECOGNITION MOTIF-CONTAINING"/>
    <property type="match status" value="1"/>
</dbReference>
<comment type="caution">
    <text evidence="5">The sequence shown here is derived from an EMBL/GenBank/DDBJ whole genome shotgun (WGS) entry which is preliminary data.</text>
</comment>
<dbReference type="PROSITE" id="PS50102">
    <property type="entry name" value="RRM"/>
    <property type="match status" value="1"/>
</dbReference>
<sequence length="270" mass="30190">MGFGKSQPTNVLWLDDLPLNITESSIRNFIIRHTNLPTCEVVDIFIDNRNSHKSQTAQCLIYFTETRAAQEAINSIRGKKLESKKIQVDFASKVFVTRFSDIIDETSHKKNYGGYPPDSTYHGESRPVSKRNGTAREVVPETIQTFETAPTRTNSSDRWLNAYNNTNTNNTNSNRSQHKNDSRHSSDRRHSKEYGKGTTSTLISIPSVDNGTICGSSINSRRHRLSTSSKDSLSNNLSSCRNPHRSSHVRHHASSTSSSTSRSSSTTSHS</sequence>
<name>A0A8S3DYK8_9BILA</name>
<evidence type="ECO:0000256" key="2">
    <source>
        <dbReference type="PROSITE-ProRule" id="PRU00176"/>
    </source>
</evidence>
<dbReference type="InterPro" id="IPR035979">
    <property type="entry name" value="RBD_domain_sf"/>
</dbReference>
<evidence type="ECO:0000259" key="4">
    <source>
        <dbReference type="PROSITE" id="PS50102"/>
    </source>
</evidence>
<feature type="compositionally biased region" description="Polar residues" evidence="3">
    <location>
        <begin position="197"/>
        <end position="219"/>
    </location>
</feature>